<dbReference type="GO" id="GO:0000428">
    <property type="term" value="C:DNA-directed RNA polymerase complex"/>
    <property type="evidence" value="ECO:0007669"/>
    <property type="project" value="UniProtKB-KW"/>
</dbReference>
<dbReference type="GO" id="GO:0006351">
    <property type="term" value="P:DNA-templated transcription"/>
    <property type="evidence" value="ECO:0007669"/>
    <property type="project" value="InterPro"/>
</dbReference>
<dbReference type="InterPro" id="IPR002092">
    <property type="entry name" value="DNA-dir_Rpol_phage-type"/>
</dbReference>
<dbReference type="PANTHER" id="PTHR10102">
    <property type="entry name" value="DNA-DIRECTED RNA POLYMERASE, MITOCHONDRIAL"/>
    <property type="match status" value="1"/>
</dbReference>
<evidence type="ECO:0000256" key="6">
    <source>
        <dbReference type="ARBA" id="ARBA00023163"/>
    </source>
</evidence>
<dbReference type="PANTHER" id="PTHR10102:SF0">
    <property type="entry name" value="DNA-DIRECTED RNA POLYMERASE, MITOCHONDRIAL"/>
    <property type="match status" value="1"/>
</dbReference>
<dbReference type="InterPro" id="IPR029262">
    <property type="entry name" value="RPOL_N"/>
</dbReference>
<dbReference type="GO" id="GO:0003899">
    <property type="term" value="F:DNA-directed RNA polymerase activity"/>
    <property type="evidence" value="ECO:0007669"/>
    <property type="project" value="UniProtKB-EC"/>
</dbReference>
<dbReference type="Gene3D" id="1.10.1320.10">
    <property type="entry name" value="DNA-directed RNA polymerase, N-terminal domain"/>
    <property type="match status" value="1"/>
</dbReference>
<dbReference type="EC" id="2.7.7.6" evidence="2 9"/>
<keyword evidence="4 9" id="KW-0808">Transferase</keyword>
<evidence type="ECO:0000256" key="4">
    <source>
        <dbReference type="ARBA" id="ARBA00022679"/>
    </source>
</evidence>
<feature type="domain" description="DNA-directed RNA polymerase N-terminal" evidence="10">
    <location>
        <begin position="15"/>
        <end position="308"/>
    </location>
</feature>
<evidence type="ECO:0000256" key="1">
    <source>
        <dbReference type="ARBA" id="ARBA00009493"/>
    </source>
</evidence>
<dbReference type="GO" id="GO:0003677">
    <property type="term" value="F:DNA binding"/>
    <property type="evidence" value="ECO:0007669"/>
    <property type="project" value="InterPro"/>
</dbReference>
<dbReference type="EMBL" id="MT259468">
    <property type="protein sequence ID" value="QIW89956.1"/>
    <property type="molecule type" value="Genomic_DNA"/>
</dbReference>
<dbReference type="InterPro" id="IPR037159">
    <property type="entry name" value="RNA_POL_N_sf"/>
</dbReference>
<dbReference type="PROSITE" id="PS00489">
    <property type="entry name" value="RNA_POL_PHAGE_2"/>
    <property type="match status" value="1"/>
</dbReference>
<dbReference type="Pfam" id="PF14700">
    <property type="entry name" value="RPOL_N"/>
    <property type="match status" value="1"/>
</dbReference>
<protein>
    <recommendedName>
        <fullName evidence="2 9">DNA-directed RNA polymerase</fullName>
        <ecNumber evidence="2 9">2.7.7.6</ecNumber>
    </recommendedName>
</protein>
<comment type="similarity">
    <text evidence="1 9">Belongs to the phage and mitochondrial RNA polymerase family.</text>
</comment>
<dbReference type="GO" id="GO:0019083">
    <property type="term" value="P:viral transcription"/>
    <property type="evidence" value="ECO:0007669"/>
    <property type="project" value="UniProtKB-KW"/>
</dbReference>
<dbReference type="SMART" id="SM01311">
    <property type="entry name" value="RPOL_N"/>
    <property type="match status" value="1"/>
</dbReference>
<dbReference type="Gene3D" id="1.10.287.280">
    <property type="match status" value="1"/>
</dbReference>
<evidence type="ECO:0000256" key="5">
    <source>
        <dbReference type="ARBA" id="ARBA00022695"/>
    </source>
</evidence>
<dbReference type="InterPro" id="IPR043502">
    <property type="entry name" value="DNA/RNA_pol_sf"/>
</dbReference>
<keyword evidence="3 9" id="KW-0240">DNA-directed RNA polymerase</keyword>
<evidence type="ECO:0000256" key="3">
    <source>
        <dbReference type="ARBA" id="ARBA00022478"/>
    </source>
</evidence>
<dbReference type="Pfam" id="PF00940">
    <property type="entry name" value="RNA_pol"/>
    <property type="match status" value="1"/>
</dbReference>
<dbReference type="SUPFAM" id="SSF56672">
    <property type="entry name" value="DNA/RNA polymerases"/>
    <property type="match status" value="1"/>
</dbReference>
<keyword evidence="12" id="KW-1185">Reference proteome</keyword>
<evidence type="ECO:0000256" key="2">
    <source>
        <dbReference type="ARBA" id="ARBA00012418"/>
    </source>
</evidence>
<comment type="function">
    <text evidence="9">DNA-dependent RNA polymerase catalyzes the transcription of DNA into RNA using the four ribonucleoside triphosphates as substrates.</text>
</comment>
<dbReference type="Proteomes" id="UP000503286">
    <property type="component" value="Segment"/>
</dbReference>
<evidence type="ECO:0000313" key="11">
    <source>
        <dbReference type="EMBL" id="QIW89956.1"/>
    </source>
</evidence>
<dbReference type="PROSITE" id="PS00900">
    <property type="entry name" value="RNA_POL_PHAGE_1"/>
    <property type="match status" value="1"/>
</dbReference>
<dbReference type="InterPro" id="IPR046950">
    <property type="entry name" value="DNA-dir_Rpol_C_phage-type"/>
</dbReference>
<reference evidence="11" key="1">
    <citation type="submission" date="2020-03" db="EMBL/GenBank/DDBJ databases">
        <title>Complete genome sequence of Aeromonas phage PS.</title>
        <authorList>
            <person name="Tagunde S.N."/>
            <person name="Newase S.K."/>
            <person name="Nagar V."/>
            <person name="Kapadnis B.P."/>
            <person name="Pandit S.V."/>
        </authorList>
    </citation>
    <scope>NUCLEOTIDE SEQUENCE</scope>
</reference>
<keyword evidence="7" id="KW-1195">Viral transcription</keyword>
<dbReference type="Gene3D" id="1.10.150.20">
    <property type="entry name" value="5' to 3' exonuclease, C-terminal subdomain"/>
    <property type="match status" value="1"/>
</dbReference>
<evidence type="ECO:0000256" key="7">
    <source>
        <dbReference type="ARBA" id="ARBA00023314"/>
    </source>
</evidence>
<evidence type="ECO:0000259" key="10">
    <source>
        <dbReference type="SMART" id="SM01311"/>
    </source>
</evidence>
<keyword evidence="6 9" id="KW-0804">Transcription</keyword>
<proteinExistence type="inferred from homology"/>
<sequence length="831" mass="93668">MLPYSTQAEYEALLKEQVRIEERASHDALLKGLQQVREAVEQGRVSDIPIGRRLIASAFEVLLPIMKEFYDSRARGTAGKYQSLIRRVDVEIVTAIVLRQMLNAAIAGYHDPVKARISDVLRGIGWAVEMEALVADLKDFAPAYTEKTLKYLDDGFTSAPQHRRRTLMSASKNTGVDFEPWTSDEKIAVGRTLCSTAFETGLFRWVEVQVGKGTPTYYLSVSEAVQEHLEALASDPQMHNAWVYPPCVIPPQPWTSFWEGGYHTLGLTKRCTLMHIRGRTRQQRQWILGHLKADTAAPARAAANAAQSVPYRVNTRVLEVLGDALAAGTGLLGLPRTLSMPKPQFPHMEDWIKDNASTEELEAFQAWKDKMCTWYEFEKKRKGMHSGITGKLRELRKYSEYKCLYFPTFFDWRGRLYFRSTLNPQSADAIKGCLDLAEGRPLGERGLYWLRVHVANCCGFDKHDNDIREQWTKDNWRSIEEFLDDPMNIQAPEPDTAFSLLQAGWALQEALDLPNPEEYICHVPVAQDATCSGLQHFSAMFKDPVGALYTNLVDNGTDKKSDIYMKVAEEAQRTFCSLEEDEVILDYWKDKPISRSMAKRPVMTYVYGSTLKSTMDYVVVDMLSSGYAPVLDSDGTVLYSAHKLSVGIGKALRLGVEETVPSAAAGMRYLQRLCRWAVDAEGKGKELSWISPVGIPVVNWAEGYIEKRVNIRSMGIYHVTVSMRSGEYDCRKATSAVAPNFIHSLDGAHLCKVINAADCSIVPIHDSFATHPDKVDELRDVLVQQFYSMYRDDVLALIDTGVQIREDRELERPVFGDLDISAVLTARFPFC</sequence>
<keyword evidence="5 9" id="KW-0548">Nucleotidyltransferase</keyword>
<organism evidence="11 12">
    <name type="scientific">Aeromonas phage PS</name>
    <dbReference type="NCBI Taxonomy" id="2723762"/>
    <lineage>
        <taxon>Viruses</taxon>
        <taxon>Duplodnaviria</taxon>
        <taxon>Heunggongvirae</taxon>
        <taxon>Uroviricota</taxon>
        <taxon>Caudoviricetes</taxon>
        <taxon>Autographivirales</taxon>
        <taxon>Autoscriptoviridae</taxon>
        <taxon>Savitribaivirus</taxon>
        <taxon>Savitribaivirus PS</taxon>
    </lineage>
</organism>
<comment type="catalytic activity">
    <reaction evidence="8 9">
        <text>RNA(n) + a ribonucleoside 5'-triphosphate = RNA(n+1) + diphosphate</text>
        <dbReference type="Rhea" id="RHEA:21248"/>
        <dbReference type="Rhea" id="RHEA-COMP:14527"/>
        <dbReference type="Rhea" id="RHEA-COMP:17342"/>
        <dbReference type="ChEBI" id="CHEBI:33019"/>
        <dbReference type="ChEBI" id="CHEBI:61557"/>
        <dbReference type="ChEBI" id="CHEBI:140395"/>
        <dbReference type="EC" id="2.7.7.6"/>
    </reaction>
</comment>
<evidence type="ECO:0000256" key="8">
    <source>
        <dbReference type="ARBA" id="ARBA00048552"/>
    </source>
</evidence>
<accession>A0A6H0X6N5</accession>
<name>A0A6H0X6N5_9CAUD</name>
<evidence type="ECO:0000313" key="12">
    <source>
        <dbReference type="Proteomes" id="UP000503286"/>
    </source>
</evidence>
<evidence type="ECO:0000256" key="9">
    <source>
        <dbReference type="RuleBase" id="RU003805"/>
    </source>
</evidence>